<gene>
    <name evidence="5" type="primary">dkgB</name>
    <name evidence="5" type="ORF">LZC94_45060</name>
</gene>
<dbReference type="Gene3D" id="3.20.20.100">
    <property type="entry name" value="NADP-dependent oxidoreductase domain"/>
    <property type="match status" value="1"/>
</dbReference>
<dbReference type="InterPro" id="IPR023210">
    <property type="entry name" value="NADP_OxRdtase_dom"/>
</dbReference>
<dbReference type="PROSITE" id="PS00062">
    <property type="entry name" value="ALDOKETO_REDUCTASE_2"/>
    <property type="match status" value="1"/>
</dbReference>
<dbReference type="EMBL" id="CP089984">
    <property type="protein sequence ID" value="WXB14977.1"/>
    <property type="molecule type" value="Genomic_DNA"/>
</dbReference>
<name>A0ABZ2LVP3_9BACT</name>
<protein>
    <submittedName>
        <fullName evidence="5">2,5-didehydrogluconate reductase DkgB</fullName>
        <ecNumber evidence="5">1.1.1.346</ecNumber>
    </submittedName>
</protein>
<comment type="similarity">
    <text evidence="1">Belongs to the aldo/keto reductase family.</text>
</comment>
<evidence type="ECO:0000256" key="1">
    <source>
        <dbReference type="ARBA" id="ARBA00007905"/>
    </source>
</evidence>
<dbReference type="RefSeq" id="WP_394824600.1">
    <property type="nucleotide sequence ID" value="NZ_CP089984.1"/>
</dbReference>
<dbReference type="GO" id="GO:0016491">
    <property type="term" value="F:oxidoreductase activity"/>
    <property type="evidence" value="ECO:0007669"/>
    <property type="project" value="UniProtKB-KW"/>
</dbReference>
<evidence type="ECO:0000256" key="2">
    <source>
        <dbReference type="ARBA" id="ARBA00022857"/>
    </source>
</evidence>
<dbReference type="InterPro" id="IPR018170">
    <property type="entry name" value="Aldo/ket_reductase_CS"/>
</dbReference>
<dbReference type="PIRSF" id="PIRSF000097">
    <property type="entry name" value="AKR"/>
    <property type="match status" value="1"/>
</dbReference>
<dbReference type="PANTHER" id="PTHR43827">
    <property type="entry name" value="2,5-DIKETO-D-GLUCONIC ACID REDUCTASE"/>
    <property type="match status" value="1"/>
</dbReference>
<dbReference type="InterPro" id="IPR020471">
    <property type="entry name" value="AKR"/>
</dbReference>
<keyword evidence="6" id="KW-1185">Reference proteome</keyword>
<reference evidence="5 6" key="1">
    <citation type="submission" date="2021-12" db="EMBL/GenBank/DDBJ databases">
        <title>Discovery of the Pendulisporaceae a myxobacterial family with distinct sporulation behavior and unique specialized metabolism.</title>
        <authorList>
            <person name="Garcia R."/>
            <person name="Popoff A."/>
            <person name="Bader C.D."/>
            <person name="Loehr J."/>
            <person name="Walesch S."/>
            <person name="Walt C."/>
            <person name="Boldt J."/>
            <person name="Bunk B."/>
            <person name="Haeckl F.J.F.P.J."/>
            <person name="Gunesch A.P."/>
            <person name="Birkelbach J."/>
            <person name="Nuebel U."/>
            <person name="Pietschmann T."/>
            <person name="Bach T."/>
            <person name="Mueller R."/>
        </authorList>
    </citation>
    <scope>NUCLEOTIDE SEQUENCE [LARGE SCALE GENOMIC DNA]</scope>
    <source>
        <strain evidence="5 6">MSr11954</strain>
    </source>
</reference>
<keyword evidence="2" id="KW-0521">NADP</keyword>
<dbReference type="PROSITE" id="PS00798">
    <property type="entry name" value="ALDOKETO_REDUCTASE_1"/>
    <property type="match status" value="1"/>
</dbReference>
<evidence type="ECO:0000259" key="4">
    <source>
        <dbReference type="Pfam" id="PF00248"/>
    </source>
</evidence>
<feature type="domain" description="NADP-dependent oxidoreductase" evidence="4">
    <location>
        <begin position="37"/>
        <end position="270"/>
    </location>
</feature>
<keyword evidence="3 5" id="KW-0560">Oxidoreductase</keyword>
<dbReference type="InterPro" id="IPR036812">
    <property type="entry name" value="NAD(P)_OxRdtase_dom_sf"/>
</dbReference>
<dbReference type="SUPFAM" id="SSF51430">
    <property type="entry name" value="NAD(P)-linked oxidoreductase"/>
    <property type="match status" value="1"/>
</dbReference>
<accession>A0ABZ2LVP3</accession>
<dbReference type="Proteomes" id="UP001370348">
    <property type="component" value="Chromosome"/>
</dbReference>
<dbReference type="EC" id="1.1.1.346" evidence="5"/>
<dbReference type="Pfam" id="PF00248">
    <property type="entry name" value="Aldo_ket_red"/>
    <property type="match status" value="1"/>
</dbReference>
<dbReference type="PRINTS" id="PR00069">
    <property type="entry name" value="ALDKETRDTASE"/>
</dbReference>
<evidence type="ECO:0000256" key="3">
    <source>
        <dbReference type="ARBA" id="ARBA00023002"/>
    </source>
</evidence>
<proteinExistence type="inferred from homology"/>
<dbReference type="NCBIfam" id="NF008377">
    <property type="entry name" value="PRK11172.1"/>
    <property type="match status" value="1"/>
</dbReference>
<sequence>MQAKKPYKRTMQDIHGGKKSPIPTFGLGTFRLKGDVVVQSILDGLEVGYRHIDTAQIYGNEADVGRAISRAGVPRKELFVTTKIWTANLARTALVPSLKKSLEDLRLRHVDLTLIHWPSPRDTVPLGETLGALLEAREQGLTKRIGISNFPIRLVERALEVVDPDILATNQVEVHPFLQNTALRDYSARKGIAITAYMPLAYGKVMADPVLRAIAQKHGVTPAQISIAWLLKLGMSVIPSSTKKANLAANLEAEKITLDGDDMGQIAALDRGERLTNPEFSPVWDL</sequence>
<evidence type="ECO:0000313" key="5">
    <source>
        <dbReference type="EMBL" id="WXB14977.1"/>
    </source>
</evidence>
<organism evidence="5 6">
    <name type="scientific">Pendulispora albinea</name>
    <dbReference type="NCBI Taxonomy" id="2741071"/>
    <lineage>
        <taxon>Bacteria</taxon>
        <taxon>Pseudomonadati</taxon>
        <taxon>Myxococcota</taxon>
        <taxon>Myxococcia</taxon>
        <taxon>Myxococcales</taxon>
        <taxon>Sorangiineae</taxon>
        <taxon>Pendulisporaceae</taxon>
        <taxon>Pendulispora</taxon>
    </lineage>
</organism>
<evidence type="ECO:0000313" key="6">
    <source>
        <dbReference type="Proteomes" id="UP001370348"/>
    </source>
</evidence>
<dbReference type="PANTHER" id="PTHR43827:SF3">
    <property type="entry name" value="NADP-DEPENDENT OXIDOREDUCTASE DOMAIN-CONTAINING PROTEIN"/>
    <property type="match status" value="1"/>
</dbReference>